<dbReference type="Pfam" id="PF03073">
    <property type="entry name" value="TspO_MBR"/>
    <property type="match status" value="1"/>
</dbReference>
<accession>A0ABP3QDN5</accession>
<evidence type="ECO:0000256" key="5">
    <source>
        <dbReference type="ARBA" id="ARBA00023136"/>
    </source>
</evidence>
<evidence type="ECO:0000256" key="6">
    <source>
        <dbReference type="SAM" id="Phobius"/>
    </source>
</evidence>
<keyword evidence="4 6" id="KW-1133">Transmembrane helix</keyword>
<comment type="subcellular location">
    <subcellularLocation>
        <location evidence="1">Membrane</location>
        <topology evidence="1">Multi-pass membrane protein</topology>
    </subcellularLocation>
</comment>
<comment type="similarity">
    <text evidence="2">Belongs to the TspO/BZRP family.</text>
</comment>
<evidence type="ECO:0000256" key="2">
    <source>
        <dbReference type="ARBA" id="ARBA00007524"/>
    </source>
</evidence>
<evidence type="ECO:0000256" key="3">
    <source>
        <dbReference type="ARBA" id="ARBA00022692"/>
    </source>
</evidence>
<proteinExistence type="inferred from homology"/>
<keyword evidence="5 6" id="KW-0472">Membrane</keyword>
<dbReference type="Proteomes" id="UP001501588">
    <property type="component" value="Unassembled WGS sequence"/>
</dbReference>
<dbReference type="InterPro" id="IPR038330">
    <property type="entry name" value="TspO/MBR-related_sf"/>
</dbReference>
<dbReference type="Gene3D" id="1.20.1260.100">
    <property type="entry name" value="TspO/MBR protein"/>
    <property type="match status" value="1"/>
</dbReference>
<dbReference type="InterPro" id="IPR004307">
    <property type="entry name" value="TspO_MBR"/>
</dbReference>
<feature type="transmembrane region" description="Helical" evidence="6">
    <location>
        <begin position="122"/>
        <end position="141"/>
    </location>
</feature>
<reference evidence="8" key="1">
    <citation type="journal article" date="2019" name="Int. J. Syst. Evol. Microbiol.">
        <title>The Global Catalogue of Microorganisms (GCM) 10K type strain sequencing project: providing services to taxonomists for standard genome sequencing and annotation.</title>
        <authorList>
            <consortium name="The Broad Institute Genomics Platform"/>
            <consortium name="The Broad Institute Genome Sequencing Center for Infectious Disease"/>
            <person name="Wu L."/>
            <person name="Ma J."/>
        </authorList>
    </citation>
    <scope>NUCLEOTIDE SEQUENCE [LARGE SCALE GENOMIC DNA]</scope>
    <source>
        <strain evidence="8">JCM 9933</strain>
    </source>
</reference>
<protein>
    <recommendedName>
        <fullName evidence="9">Tryptophan-rich sensory protein</fullName>
    </recommendedName>
</protein>
<organism evidence="7 8">
    <name type="scientific">Craurococcus roseus</name>
    <dbReference type="NCBI Taxonomy" id="77585"/>
    <lineage>
        <taxon>Bacteria</taxon>
        <taxon>Pseudomonadati</taxon>
        <taxon>Pseudomonadota</taxon>
        <taxon>Alphaproteobacteria</taxon>
        <taxon>Acetobacterales</taxon>
        <taxon>Acetobacteraceae</taxon>
        <taxon>Craurococcus</taxon>
    </lineage>
</organism>
<gene>
    <name evidence="7" type="ORF">GCM10009416_26000</name>
</gene>
<dbReference type="EMBL" id="BAAAFZ010000034">
    <property type="protein sequence ID" value="GAA0586378.1"/>
    <property type="molecule type" value="Genomic_DNA"/>
</dbReference>
<feature type="transmembrane region" description="Helical" evidence="6">
    <location>
        <begin position="42"/>
        <end position="61"/>
    </location>
</feature>
<evidence type="ECO:0008006" key="9">
    <source>
        <dbReference type="Google" id="ProtNLM"/>
    </source>
</evidence>
<sequence length="146" mass="15480">MTRDEEALVGALGYVGAGSLISAAEAVAAPPREPDSPLTPPAPLIGMVWTALFACFGVARARLRGLPRERRLVDGLWLMCVTYPLYTDGIRSRAATYAGNAVIAGTAAVIVERARRGGRKDAAALVAPVLPWVALTTLALLTERRR</sequence>
<evidence type="ECO:0000256" key="1">
    <source>
        <dbReference type="ARBA" id="ARBA00004141"/>
    </source>
</evidence>
<evidence type="ECO:0000313" key="7">
    <source>
        <dbReference type="EMBL" id="GAA0586378.1"/>
    </source>
</evidence>
<evidence type="ECO:0000256" key="4">
    <source>
        <dbReference type="ARBA" id="ARBA00022989"/>
    </source>
</evidence>
<keyword evidence="3 6" id="KW-0812">Transmembrane</keyword>
<comment type="caution">
    <text evidence="7">The sequence shown here is derived from an EMBL/GenBank/DDBJ whole genome shotgun (WGS) entry which is preliminary data.</text>
</comment>
<evidence type="ECO:0000313" key="8">
    <source>
        <dbReference type="Proteomes" id="UP001501588"/>
    </source>
</evidence>
<name>A0ABP3QDN5_9PROT</name>
<dbReference type="RefSeq" id="WP_343895737.1">
    <property type="nucleotide sequence ID" value="NZ_BAAAFZ010000034.1"/>
</dbReference>
<keyword evidence="8" id="KW-1185">Reference proteome</keyword>